<sequence length="509" mass="56769">MTDCPGASPPMLNVDILYAIVDQLEDGHARATLQSMSCTSKLLAGICRGRIFKRVKLDIHDRGDIHLFSSILDRDPHVARAVRHLSITDNHPPSVPTKAVGEHQRVEEGSSTSLDVDVYAEVTQERSALSHVLWRLQNLSNIAVLFQYTFTSHIRAPLRWTDLSSAVRHVFWQEGLRTTRLEGIRCIPISTSRTLLSMDDLQLSKCTFTRSLADMDLQNKPRKQPLRAVMRRLSLEWLGMGEDMDMETECTAILGHWVYMDLKGIAQLPDIAQLSLSLGCWSSISEAGLFLNILQHTVHSLSIDTTGLRLEALRLLPLYQAAVDRTIRPLSTLDAKSILLLISQGVTTLADGWVTYDLHPVSLRHPSSPKVTSLALRAAYWATSTHRSGNGEMAWVCHMLADLSEERARAIDTLSLNIAIGGHFMAQDAAVGTIMRFAEDEMWCILNEVLAKEKWAGLRRLAITASVPPIAVYPNIKTLSVLVADHIHDNCLYDLSRRGILRIEVLSDV</sequence>
<comment type="caution">
    <text evidence="1">The sequence shown here is derived from an EMBL/GenBank/DDBJ whole genome shotgun (WGS) entry which is preliminary data.</text>
</comment>
<protein>
    <submittedName>
        <fullName evidence="1">Uncharacterized protein</fullName>
    </submittedName>
</protein>
<organism evidence="1 2">
    <name type="scientific">Pholiota conissans</name>
    <dbReference type="NCBI Taxonomy" id="109636"/>
    <lineage>
        <taxon>Eukaryota</taxon>
        <taxon>Fungi</taxon>
        <taxon>Dikarya</taxon>
        <taxon>Basidiomycota</taxon>
        <taxon>Agaricomycotina</taxon>
        <taxon>Agaricomycetes</taxon>
        <taxon>Agaricomycetidae</taxon>
        <taxon>Agaricales</taxon>
        <taxon>Agaricineae</taxon>
        <taxon>Strophariaceae</taxon>
        <taxon>Pholiota</taxon>
    </lineage>
</organism>
<dbReference type="OrthoDB" id="3014384at2759"/>
<dbReference type="EMBL" id="MU155156">
    <property type="protein sequence ID" value="KAF9483232.1"/>
    <property type="molecule type" value="Genomic_DNA"/>
</dbReference>
<dbReference type="Proteomes" id="UP000807469">
    <property type="component" value="Unassembled WGS sequence"/>
</dbReference>
<reference evidence="1" key="1">
    <citation type="submission" date="2020-11" db="EMBL/GenBank/DDBJ databases">
        <authorList>
            <consortium name="DOE Joint Genome Institute"/>
            <person name="Ahrendt S."/>
            <person name="Riley R."/>
            <person name="Andreopoulos W."/>
            <person name="Labutti K."/>
            <person name="Pangilinan J."/>
            <person name="Ruiz-Duenas F.J."/>
            <person name="Barrasa J.M."/>
            <person name="Sanchez-Garcia M."/>
            <person name="Camarero S."/>
            <person name="Miyauchi S."/>
            <person name="Serrano A."/>
            <person name="Linde D."/>
            <person name="Babiker R."/>
            <person name="Drula E."/>
            <person name="Ayuso-Fernandez I."/>
            <person name="Pacheco R."/>
            <person name="Padilla G."/>
            <person name="Ferreira P."/>
            <person name="Barriuso J."/>
            <person name="Kellner H."/>
            <person name="Castanera R."/>
            <person name="Alfaro M."/>
            <person name="Ramirez L."/>
            <person name="Pisabarro A.G."/>
            <person name="Kuo A."/>
            <person name="Tritt A."/>
            <person name="Lipzen A."/>
            <person name="He G."/>
            <person name="Yan M."/>
            <person name="Ng V."/>
            <person name="Cullen D."/>
            <person name="Martin F."/>
            <person name="Rosso M.-N."/>
            <person name="Henrissat B."/>
            <person name="Hibbett D."/>
            <person name="Martinez A.T."/>
            <person name="Grigoriev I.V."/>
        </authorList>
    </citation>
    <scope>NUCLEOTIDE SEQUENCE</scope>
    <source>
        <strain evidence="1">CIRM-BRFM 674</strain>
    </source>
</reference>
<name>A0A9P6CXR1_9AGAR</name>
<accession>A0A9P6CXR1</accession>
<evidence type="ECO:0000313" key="1">
    <source>
        <dbReference type="EMBL" id="KAF9483232.1"/>
    </source>
</evidence>
<evidence type="ECO:0000313" key="2">
    <source>
        <dbReference type="Proteomes" id="UP000807469"/>
    </source>
</evidence>
<keyword evidence="2" id="KW-1185">Reference proteome</keyword>
<gene>
    <name evidence="1" type="ORF">BDN70DRAFT_929403</name>
</gene>
<dbReference type="AlphaFoldDB" id="A0A9P6CXR1"/>
<proteinExistence type="predicted"/>